<dbReference type="AlphaFoldDB" id="A0AAV7PBI0"/>
<organism evidence="1 2">
    <name type="scientific">Pleurodeles waltl</name>
    <name type="common">Iberian ribbed newt</name>
    <dbReference type="NCBI Taxonomy" id="8319"/>
    <lineage>
        <taxon>Eukaryota</taxon>
        <taxon>Metazoa</taxon>
        <taxon>Chordata</taxon>
        <taxon>Craniata</taxon>
        <taxon>Vertebrata</taxon>
        <taxon>Euteleostomi</taxon>
        <taxon>Amphibia</taxon>
        <taxon>Batrachia</taxon>
        <taxon>Caudata</taxon>
        <taxon>Salamandroidea</taxon>
        <taxon>Salamandridae</taxon>
        <taxon>Pleurodelinae</taxon>
        <taxon>Pleurodeles</taxon>
    </lineage>
</organism>
<reference evidence="1" key="1">
    <citation type="journal article" date="2022" name="bioRxiv">
        <title>Sequencing and chromosome-scale assembly of the giantPleurodeles waltlgenome.</title>
        <authorList>
            <person name="Brown T."/>
            <person name="Elewa A."/>
            <person name="Iarovenko S."/>
            <person name="Subramanian E."/>
            <person name="Araus A.J."/>
            <person name="Petzold A."/>
            <person name="Susuki M."/>
            <person name="Suzuki K.-i.T."/>
            <person name="Hayashi T."/>
            <person name="Toyoda A."/>
            <person name="Oliveira C."/>
            <person name="Osipova E."/>
            <person name="Leigh N.D."/>
            <person name="Simon A."/>
            <person name="Yun M.H."/>
        </authorList>
    </citation>
    <scope>NUCLEOTIDE SEQUENCE</scope>
    <source>
        <strain evidence="1">20211129_DDA</strain>
        <tissue evidence="1">Liver</tissue>
    </source>
</reference>
<gene>
    <name evidence="1" type="ORF">NDU88_001085</name>
</gene>
<accession>A0AAV7PBI0</accession>
<evidence type="ECO:0000313" key="1">
    <source>
        <dbReference type="EMBL" id="KAJ1122600.1"/>
    </source>
</evidence>
<dbReference type="EMBL" id="JANPWB010000011">
    <property type="protein sequence ID" value="KAJ1122600.1"/>
    <property type="molecule type" value="Genomic_DNA"/>
</dbReference>
<evidence type="ECO:0000313" key="2">
    <source>
        <dbReference type="Proteomes" id="UP001066276"/>
    </source>
</evidence>
<sequence>MTGPRWPLSAPHKEEILLHEDRGVGRRLRHVSMETIYSAESVVKVTFAEDTRTLKKHPARYSRVVVERRVLRRQLPVFIECNKTKLPSFEETESWQKIF</sequence>
<protein>
    <submittedName>
        <fullName evidence="1">Uncharacterized protein</fullName>
    </submittedName>
</protein>
<keyword evidence="2" id="KW-1185">Reference proteome</keyword>
<dbReference type="Proteomes" id="UP001066276">
    <property type="component" value="Chromosome 7"/>
</dbReference>
<name>A0AAV7PBI0_PLEWA</name>
<proteinExistence type="predicted"/>
<comment type="caution">
    <text evidence="1">The sequence shown here is derived from an EMBL/GenBank/DDBJ whole genome shotgun (WGS) entry which is preliminary data.</text>
</comment>